<dbReference type="eggNOG" id="ENOG5030SN1">
    <property type="taxonomic scope" value="Bacteria"/>
</dbReference>
<name>Q7MSK6_WOLSU</name>
<dbReference type="Proteomes" id="UP000000422">
    <property type="component" value="Chromosome"/>
</dbReference>
<gene>
    <name evidence="2" type="ordered locus">WS0360</name>
</gene>
<reference evidence="2 3" key="1">
    <citation type="journal article" date="2003" name="Proc. Natl. Acad. Sci. U.S.A.">
        <title>Complete genome sequence and analysis of Wolinella succinogenes.</title>
        <authorList>
            <person name="Baar C."/>
            <person name="Eppinger M."/>
            <person name="Raddatz G."/>
            <person name="Simon JM."/>
            <person name="Lanz C."/>
            <person name="Klimmek O."/>
            <person name="Nandakumar R."/>
            <person name="Gross R."/>
            <person name="Rosinus A."/>
            <person name="Keller H."/>
            <person name="Jagtap P."/>
            <person name="Linke B."/>
            <person name="Meyer F."/>
            <person name="Lederer H."/>
            <person name="Schuster S.C."/>
        </authorList>
    </citation>
    <scope>NUCLEOTIDE SEQUENCE [LARGE SCALE GENOMIC DNA]</scope>
    <source>
        <strain evidence="3">ATCC 29543 / DSM 1740 / CCUG 13145 / JCM 31913 / LMG 7466 / NCTC 11488 / FDC 602W</strain>
    </source>
</reference>
<dbReference type="Pfam" id="PF19610">
    <property type="entry name" value="DUF6115"/>
    <property type="match status" value="1"/>
</dbReference>
<evidence type="ECO:0000313" key="3">
    <source>
        <dbReference type="Proteomes" id="UP000000422"/>
    </source>
</evidence>
<accession>Q7MSK6</accession>
<evidence type="ECO:0000256" key="1">
    <source>
        <dbReference type="SAM" id="Coils"/>
    </source>
</evidence>
<keyword evidence="3" id="KW-1185">Reference proteome</keyword>
<dbReference type="EMBL" id="BX571658">
    <property type="protein sequence ID" value="CAE09508.1"/>
    <property type="molecule type" value="Genomic_DNA"/>
</dbReference>
<dbReference type="KEGG" id="wsu:WS0360"/>
<proteinExistence type="predicted"/>
<dbReference type="InterPro" id="IPR046118">
    <property type="entry name" value="DUF6115"/>
</dbReference>
<sequence length="166" mass="19187">MTWIMAGGGALFLLLLLAYLYLKEMETNKRLRHFEKSIEELNKQLYKLQKKIKEDEVESEFSSSALSHSLRQEVKEAVNNAAAGIYQSVERVEALWMEHRDRVDEKIVMLEERVKEMGYFPTSPNGVDEARILSMFKDGWSIDSIAKELRIGKGEVEFTLKLANIE</sequence>
<dbReference type="STRING" id="273121.WS0360"/>
<organism evidence="3">
    <name type="scientific">Wolinella succinogenes (strain ATCC 29543 / DSM 1740 / CCUG 13145 / JCM 31913 / LMG 7466 / NCTC 11488 / FDC 602W)</name>
    <name type="common">Vibrio succinogenes</name>
    <dbReference type="NCBI Taxonomy" id="273121"/>
    <lineage>
        <taxon>Bacteria</taxon>
        <taxon>Pseudomonadati</taxon>
        <taxon>Campylobacterota</taxon>
        <taxon>Epsilonproteobacteria</taxon>
        <taxon>Campylobacterales</taxon>
        <taxon>Helicobacteraceae</taxon>
        <taxon>Wolinella</taxon>
    </lineage>
</organism>
<feature type="coiled-coil region" evidence="1">
    <location>
        <begin position="24"/>
        <end position="58"/>
    </location>
</feature>
<dbReference type="HOGENOM" id="CLU_131967_0_0_7"/>
<dbReference type="AlphaFoldDB" id="Q7MSK6"/>
<keyword evidence="1" id="KW-0175">Coiled coil</keyword>
<evidence type="ECO:0000313" key="2">
    <source>
        <dbReference type="EMBL" id="CAE09508.1"/>
    </source>
</evidence>
<protein>
    <submittedName>
        <fullName evidence="2">Uncharacterized protein</fullName>
    </submittedName>
</protein>